<keyword evidence="3" id="KW-0479">Metal-binding</keyword>
<sequence>MIPEKDELYQQVKTLVRHLIACNSDVPEVAKIEWTLHVVDKPIINAYVLPNGQIFVFTGMLGAVADSNQLAFILSHEIAHAILDHTAEKVSVSHLLDFLFMISLVMIWAICPMDSLAVLGHWIQSKLQEYVFERPYSRTLETEADKVGLELAAKACVDVRASSVFWKQMVVMETYGDEPHIPEVLSTHPSHERRAVYLDRLIPKALKLRESCDCPPLNSVDPRLIFEQSMKLLLQSSRERDDRAIKGDLHPVCTDDEAPITAAVKAA</sequence>
<evidence type="ECO:0000313" key="13">
    <source>
        <dbReference type="EMBL" id="CAI9583492.1"/>
    </source>
</evidence>
<comment type="caution">
    <text evidence="13">The sequence shown here is derived from an EMBL/GenBank/DDBJ whole genome shotgun (WGS) entry which is preliminary data.</text>
</comment>
<keyword evidence="5 10" id="KW-0862">Zinc</keyword>
<evidence type="ECO:0000256" key="7">
    <source>
        <dbReference type="ARBA" id="ARBA00038233"/>
    </source>
</evidence>
<keyword evidence="11" id="KW-0812">Transmembrane</keyword>
<dbReference type="EMBL" id="CATNWA010015448">
    <property type="protein sequence ID" value="CAI9583492.1"/>
    <property type="molecule type" value="Genomic_DNA"/>
</dbReference>
<dbReference type="Gene3D" id="3.30.2010.10">
    <property type="entry name" value="Metalloproteases ('zincins'), catalytic domain"/>
    <property type="match status" value="1"/>
</dbReference>
<dbReference type="PANTHER" id="PTHR22726">
    <property type="entry name" value="METALLOENDOPEPTIDASE OMA1"/>
    <property type="match status" value="1"/>
</dbReference>
<evidence type="ECO:0000259" key="12">
    <source>
        <dbReference type="Pfam" id="PF01435"/>
    </source>
</evidence>
<evidence type="ECO:0000256" key="9">
    <source>
        <dbReference type="ARBA" id="ARBA00042978"/>
    </source>
</evidence>
<organism evidence="13 14">
    <name type="scientific">Staurois parvus</name>
    <dbReference type="NCBI Taxonomy" id="386267"/>
    <lineage>
        <taxon>Eukaryota</taxon>
        <taxon>Metazoa</taxon>
        <taxon>Chordata</taxon>
        <taxon>Craniata</taxon>
        <taxon>Vertebrata</taxon>
        <taxon>Euteleostomi</taxon>
        <taxon>Amphibia</taxon>
        <taxon>Batrachia</taxon>
        <taxon>Anura</taxon>
        <taxon>Neobatrachia</taxon>
        <taxon>Ranoidea</taxon>
        <taxon>Ranidae</taxon>
        <taxon>Staurois</taxon>
    </lineage>
</organism>
<evidence type="ECO:0000256" key="1">
    <source>
        <dbReference type="ARBA" id="ARBA00011182"/>
    </source>
</evidence>
<dbReference type="CDD" id="cd07331">
    <property type="entry name" value="M48C_Oma1_like"/>
    <property type="match status" value="1"/>
</dbReference>
<protein>
    <recommendedName>
        <fullName evidence="8">Metalloendopeptidase OMA1, mitochondrial</fullName>
    </recommendedName>
    <alternativeName>
        <fullName evidence="9">Overlapping with the m-AAA protease 1 homolog</fullName>
    </alternativeName>
</protein>
<keyword evidence="11" id="KW-0472">Membrane</keyword>
<keyword evidence="11" id="KW-1133">Transmembrane helix</keyword>
<name>A0ABN9EJ78_9NEOB</name>
<reference evidence="13" key="1">
    <citation type="submission" date="2023-05" db="EMBL/GenBank/DDBJ databases">
        <authorList>
            <person name="Stuckert A."/>
        </authorList>
    </citation>
    <scope>NUCLEOTIDE SEQUENCE</scope>
</reference>
<dbReference type="Pfam" id="PF01435">
    <property type="entry name" value="Peptidase_M48"/>
    <property type="match status" value="1"/>
</dbReference>
<evidence type="ECO:0000256" key="10">
    <source>
        <dbReference type="RuleBase" id="RU003983"/>
    </source>
</evidence>
<evidence type="ECO:0000256" key="6">
    <source>
        <dbReference type="ARBA" id="ARBA00023049"/>
    </source>
</evidence>
<feature type="domain" description="Peptidase M48" evidence="12">
    <location>
        <begin position="10"/>
        <end position="199"/>
    </location>
</feature>
<evidence type="ECO:0000256" key="2">
    <source>
        <dbReference type="ARBA" id="ARBA00022670"/>
    </source>
</evidence>
<evidence type="ECO:0000256" key="8">
    <source>
        <dbReference type="ARBA" id="ARBA00040360"/>
    </source>
</evidence>
<evidence type="ECO:0000256" key="11">
    <source>
        <dbReference type="SAM" id="Phobius"/>
    </source>
</evidence>
<evidence type="ECO:0000256" key="3">
    <source>
        <dbReference type="ARBA" id="ARBA00022723"/>
    </source>
</evidence>
<accession>A0ABN9EJ78</accession>
<comment type="subunit">
    <text evidence="1">Homooligomer.</text>
</comment>
<evidence type="ECO:0000313" key="14">
    <source>
        <dbReference type="Proteomes" id="UP001162483"/>
    </source>
</evidence>
<comment type="cofactor">
    <cofactor evidence="10">
        <name>Zn(2+)</name>
        <dbReference type="ChEBI" id="CHEBI:29105"/>
    </cofactor>
    <text evidence="10">Binds 1 zinc ion per subunit.</text>
</comment>
<feature type="transmembrane region" description="Helical" evidence="11">
    <location>
        <begin position="98"/>
        <end position="119"/>
    </location>
</feature>
<keyword evidence="4 10" id="KW-0378">Hydrolase</keyword>
<dbReference type="InterPro" id="IPR001915">
    <property type="entry name" value="Peptidase_M48"/>
</dbReference>
<keyword evidence="14" id="KW-1185">Reference proteome</keyword>
<comment type="similarity">
    <text evidence="7 10">Belongs to the peptidase M48 family.</text>
</comment>
<evidence type="ECO:0000256" key="5">
    <source>
        <dbReference type="ARBA" id="ARBA00022833"/>
    </source>
</evidence>
<dbReference type="PANTHER" id="PTHR22726:SF1">
    <property type="entry name" value="METALLOENDOPEPTIDASE OMA1, MITOCHONDRIAL"/>
    <property type="match status" value="1"/>
</dbReference>
<proteinExistence type="inferred from homology"/>
<gene>
    <name evidence="13" type="ORF">SPARVUS_LOCUS9821186</name>
</gene>
<keyword evidence="6 10" id="KW-0482">Metalloprotease</keyword>
<dbReference type="Proteomes" id="UP001162483">
    <property type="component" value="Unassembled WGS sequence"/>
</dbReference>
<evidence type="ECO:0000256" key="4">
    <source>
        <dbReference type="ARBA" id="ARBA00022801"/>
    </source>
</evidence>
<keyword evidence="2 10" id="KW-0645">Protease</keyword>
<dbReference type="InterPro" id="IPR051156">
    <property type="entry name" value="Mito/Outer_Membr_Metalloprot"/>
</dbReference>